<keyword evidence="3" id="KW-0479">Metal-binding</keyword>
<dbReference type="GO" id="GO:0046872">
    <property type="term" value="F:metal ion binding"/>
    <property type="evidence" value="ECO:0007669"/>
    <property type="project" value="UniProtKB-KW"/>
</dbReference>
<evidence type="ECO:0000256" key="2">
    <source>
        <dbReference type="ARBA" id="ARBA00022691"/>
    </source>
</evidence>
<sequence>MAGRFNWGIKSLIEKEKKDKHSSSGGREEYAEVSPDSMAGRNLSSFQWIRYGPFLAQIVIVRRCNLSCTYCSEFDKTSEPIASEVLISRFRKLRQLKTWAVCLTGGEPTLHPDLPGLISELKALGVRRRLMITNGYRLTEELIESLNVSGLTDMQISVDGVKPNKITVKTLQPLRKKLELLSKHARFKVVMSGVIGSAPPEEAVEVVRFARDRGFVPRILLIHDSNGQLRLNTEELAAYREVKQMIGPRLEDADRYREKLIRDGVAPFKCRAGARYLYIDEFGIVHWCSQTRGIFSKNLMDYTHDDLREQFHTPKFCNKTCTVGCVRTTSAFDEWRKMD</sequence>
<evidence type="ECO:0000256" key="4">
    <source>
        <dbReference type="ARBA" id="ARBA00023004"/>
    </source>
</evidence>
<accession>A0A2Z4AJ37</accession>
<proteinExistence type="predicted"/>
<dbReference type="Pfam" id="PF04055">
    <property type="entry name" value="Radical_SAM"/>
    <property type="match status" value="1"/>
</dbReference>
<dbReference type="InterPro" id="IPR013785">
    <property type="entry name" value="Aldolase_TIM"/>
</dbReference>
<dbReference type="GO" id="GO:0051536">
    <property type="term" value="F:iron-sulfur cluster binding"/>
    <property type="evidence" value="ECO:0007669"/>
    <property type="project" value="UniProtKB-KW"/>
</dbReference>
<reference evidence="7 8" key="1">
    <citation type="submission" date="2018-06" db="EMBL/GenBank/DDBJ databases">
        <title>Draft Genome Sequence of a Novel Marine Bacterium Related to the Verrucomicrobia.</title>
        <authorList>
            <person name="Vosseberg J."/>
            <person name="Martijn J."/>
            <person name="Ettema T.J.G."/>
        </authorList>
    </citation>
    <scope>NUCLEOTIDE SEQUENCE [LARGE SCALE GENOMIC DNA]</scope>
    <source>
        <strain evidence="7">TARA_B100001123</strain>
    </source>
</reference>
<dbReference type="EC" id="4.1.99.22" evidence="7"/>
<evidence type="ECO:0000256" key="5">
    <source>
        <dbReference type="ARBA" id="ARBA00023014"/>
    </source>
</evidence>
<evidence type="ECO:0000256" key="3">
    <source>
        <dbReference type="ARBA" id="ARBA00022723"/>
    </source>
</evidence>
<dbReference type="GO" id="GO:0061798">
    <property type="term" value="F:GTP 3',8'-cyclase activity"/>
    <property type="evidence" value="ECO:0007669"/>
    <property type="project" value="UniProtKB-EC"/>
</dbReference>
<dbReference type="CDD" id="cd01335">
    <property type="entry name" value="Radical_SAM"/>
    <property type="match status" value="1"/>
</dbReference>
<dbReference type="AlphaFoldDB" id="A0A2Z4AJ37"/>
<evidence type="ECO:0000259" key="6">
    <source>
        <dbReference type="PROSITE" id="PS51918"/>
    </source>
</evidence>
<dbReference type="Proteomes" id="UP000247465">
    <property type="component" value="Chromosome"/>
</dbReference>
<comment type="cofactor">
    <cofactor evidence="1">
        <name>[4Fe-4S] cluster</name>
        <dbReference type="ChEBI" id="CHEBI:49883"/>
    </cofactor>
</comment>
<evidence type="ECO:0000313" key="8">
    <source>
        <dbReference type="Proteomes" id="UP000247465"/>
    </source>
</evidence>
<dbReference type="PROSITE" id="PS51918">
    <property type="entry name" value="RADICAL_SAM"/>
    <property type="match status" value="1"/>
</dbReference>
<keyword evidence="7" id="KW-0456">Lyase</keyword>
<protein>
    <submittedName>
        <fullName evidence="7">GTP 3',8-cyclase</fullName>
        <ecNumber evidence="7">4.1.99.22</ecNumber>
    </submittedName>
</protein>
<evidence type="ECO:0000313" key="7">
    <source>
        <dbReference type="EMBL" id="AWT60157.1"/>
    </source>
</evidence>
<dbReference type="InterPro" id="IPR058240">
    <property type="entry name" value="rSAM_sf"/>
</dbReference>
<dbReference type="PANTHER" id="PTHR11228">
    <property type="entry name" value="RADICAL SAM DOMAIN PROTEIN"/>
    <property type="match status" value="1"/>
</dbReference>
<dbReference type="EMBL" id="CP029803">
    <property type="protein sequence ID" value="AWT60157.1"/>
    <property type="molecule type" value="Genomic_DNA"/>
</dbReference>
<keyword evidence="5" id="KW-0411">Iron-sulfur</keyword>
<dbReference type="InterPro" id="IPR050377">
    <property type="entry name" value="Radical_SAM_PqqE_MftC-like"/>
</dbReference>
<organism evidence="7 8">
    <name type="scientific">Candidatus Moanibacter tarae</name>
    <dbReference type="NCBI Taxonomy" id="2200854"/>
    <lineage>
        <taxon>Bacteria</taxon>
        <taxon>Pseudomonadati</taxon>
        <taxon>Verrucomicrobiota</taxon>
        <taxon>Opitutia</taxon>
        <taxon>Puniceicoccales</taxon>
        <taxon>Puniceicoccales incertae sedis</taxon>
        <taxon>Candidatus Moanibacter</taxon>
    </lineage>
</organism>
<dbReference type="SFLD" id="SFLDG01067">
    <property type="entry name" value="SPASM/twitch_domain_containing"/>
    <property type="match status" value="1"/>
</dbReference>
<dbReference type="PANTHER" id="PTHR11228:SF7">
    <property type="entry name" value="PQQA PEPTIDE CYCLASE"/>
    <property type="match status" value="1"/>
</dbReference>
<dbReference type="InterPro" id="IPR007197">
    <property type="entry name" value="rSAM"/>
</dbReference>
<dbReference type="SUPFAM" id="SSF102114">
    <property type="entry name" value="Radical SAM enzymes"/>
    <property type="match status" value="1"/>
</dbReference>
<keyword evidence="4" id="KW-0408">Iron</keyword>
<dbReference type="KEGG" id="mtar:DF168_01359"/>
<dbReference type="Gene3D" id="3.20.20.70">
    <property type="entry name" value="Aldolase class I"/>
    <property type="match status" value="1"/>
</dbReference>
<feature type="domain" description="Radical SAM core" evidence="6">
    <location>
        <begin position="50"/>
        <end position="249"/>
    </location>
</feature>
<gene>
    <name evidence="7" type="primary">moaA_1</name>
    <name evidence="7" type="ORF">DF168_01359</name>
</gene>
<name>A0A2Z4AJ37_9BACT</name>
<evidence type="ECO:0000256" key="1">
    <source>
        <dbReference type="ARBA" id="ARBA00001966"/>
    </source>
</evidence>
<dbReference type="SFLD" id="SFLDS00029">
    <property type="entry name" value="Radical_SAM"/>
    <property type="match status" value="1"/>
</dbReference>
<keyword evidence="2" id="KW-0949">S-adenosyl-L-methionine</keyword>